<sequence length="592" mass="64960">MTTTVLATTTTRTKRREPLETMAMEARSATVAGGAGKGKERRTTRLSASKHELDKSTSKPGKRSAVEYEEDAEDFQFSLLPSKKSRPSVEPIPEGPKLDTENAPPKSTPKRGRPRKKQAGDEITSSAIPANGKSVELPSRRPKRGTAKTAQTEPEPQPTNNMRSSRTRDSPEHQPEAKKPKKAGRPPKNKAQTPVPESNEYRSPVQPAGTKVALPVADTPVIQRNKELRGGKGDKGERGRRRSSLGMRGRRASSLIDSGTSNALPHREVGTADFYKHIADDGLPEPRRMRQLLIWCATRAIGDKPTGGSNSDDQSARLAARVIQEEILREFSTTSNLSNWFDREDLNPPAVVVRKPNPRNVQNSEKIKELEEHIQRLQKERQSLNALLRQPPIPKLEPFTQSHNNLQPQNQSSSKPHLEEIDPSLLDPSQQAILASLKPPSRSDGDVPAPPSSRGTANATSTRTPFGLPTRSPDAPAQAAQHGDSKPSDSEPSPRVRPETSAWSAELSRLTSGLAPTVDVLAAGVHDIELYRAAADKVSSHILRICARRLEERDAHHWQHHLTSDGKADQRPVEADKDLGLVLGALGRLERR</sequence>
<feature type="compositionally biased region" description="Basic and acidic residues" evidence="2">
    <location>
        <begin position="37"/>
        <end position="57"/>
    </location>
</feature>
<feature type="region of interest" description="Disordered" evidence="2">
    <location>
        <begin position="394"/>
        <end position="422"/>
    </location>
</feature>
<dbReference type="InterPro" id="IPR013218">
    <property type="entry name" value="Dsn1/Mis13"/>
</dbReference>
<dbReference type="GeneID" id="81404244"/>
<dbReference type="Pfam" id="PF08202">
    <property type="entry name" value="MIS13"/>
    <property type="match status" value="1"/>
</dbReference>
<feature type="compositionally biased region" description="Basic and acidic residues" evidence="2">
    <location>
        <begin position="483"/>
        <end position="498"/>
    </location>
</feature>
<feature type="compositionally biased region" description="Basic and acidic residues" evidence="2">
    <location>
        <begin position="166"/>
        <end position="178"/>
    </location>
</feature>
<name>A0A9W9GZX0_9EURO</name>
<keyword evidence="4" id="KW-1185">Reference proteome</keyword>
<gene>
    <name evidence="3" type="ORF">N7515_004330</name>
</gene>
<feature type="compositionally biased region" description="Basic residues" evidence="2">
    <location>
        <begin position="238"/>
        <end position="251"/>
    </location>
</feature>
<feature type="region of interest" description="Disordered" evidence="2">
    <location>
        <begin position="1"/>
        <end position="264"/>
    </location>
</feature>
<protein>
    <submittedName>
        <fullName evidence="3">Uncharacterized protein</fullName>
    </submittedName>
</protein>
<feature type="coiled-coil region" evidence="1">
    <location>
        <begin position="360"/>
        <end position="390"/>
    </location>
</feature>
<dbReference type="Proteomes" id="UP001149079">
    <property type="component" value="Unassembled WGS sequence"/>
</dbReference>
<feature type="compositionally biased region" description="Polar residues" evidence="2">
    <location>
        <begin position="148"/>
        <end position="164"/>
    </location>
</feature>
<feature type="compositionally biased region" description="Basic and acidic residues" evidence="2">
    <location>
        <begin position="224"/>
        <end position="237"/>
    </location>
</feature>
<evidence type="ECO:0000256" key="2">
    <source>
        <dbReference type="SAM" id="MobiDB-lite"/>
    </source>
</evidence>
<proteinExistence type="predicted"/>
<evidence type="ECO:0000313" key="3">
    <source>
        <dbReference type="EMBL" id="KAJ5135052.1"/>
    </source>
</evidence>
<feature type="compositionally biased region" description="Low complexity" evidence="2">
    <location>
        <begin position="1"/>
        <end position="11"/>
    </location>
</feature>
<dbReference type="EMBL" id="JAPQKL010000004">
    <property type="protein sequence ID" value="KAJ5135052.1"/>
    <property type="molecule type" value="Genomic_DNA"/>
</dbReference>
<accession>A0A9W9GZX0</accession>
<feature type="compositionally biased region" description="Polar residues" evidence="2">
    <location>
        <begin position="399"/>
        <end position="415"/>
    </location>
</feature>
<dbReference type="OrthoDB" id="3364649at2759"/>
<feature type="region of interest" description="Disordered" evidence="2">
    <location>
        <begin position="436"/>
        <end position="504"/>
    </location>
</feature>
<reference evidence="3" key="1">
    <citation type="submission" date="2022-11" db="EMBL/GenBank/DDBJ databases">
        <authorList>
            <person name="Petersen C."/>
        </authorList>
    </citation>
    <scope>NUCLEOTIDE SEQUENCE</scope>
    <source>
        <strain evidence="3">IBT 22155</strain>
    </source>
</reference>
<dbReference type="GO" id="GO:0007059">
    <property type="term" value="P:chromosome segregation"/>
    <property type="evidence" value="ECO:0007669"/>
    <property type="project" value="InterPro"/>
</dbReference>
<feature type="compositionally biased region" description="Basic residues" evidence="2">
    <location>
        <begin position="108"/>
        <end position="117"/>
    </location>
</feature>
<evidence type="ECO:0000313" key="4">
    <source>
        <dbReference type="Proteomes" id="UP001149079"/>
    </source>
</evidence>
<feature type="compositionally biased region" description="Basic residues" evidence="2">
    <location>
        <begin position="179"/>
        <end position="188"/>
    </location>
</feature>
<organism evidence="3 4">
    <name type="scientific">Penicillium bovifimosum</name>
    <dbReference type="NCBI Taxonomy" id="126998"/>
    <lineage>
        <taxon>Eukaryota</taxon>
        <taxon>Fungi</taxon>
        <taxon>Dikarya</taxon>
        <taxon>Ascomycota</taxon>
        <taxon>Pezizomycotina</taxon>
        <taxon>Eurotiomycetes</taxon>
        <taxon>Eurotiomycetidae</taxon>
        <taxon>Eurotiales</taxon>
        <taxon>Aspergillaceae</taxon>
        <taxon>Penicillium</taxon>
    </lineage>
</organism>
<dbReference type="GO" id="GO:0051301">
    <property type="term" value="P:cell division"/>
    <property type="evidence" value="ECO:0007669"/>
    <property type="project" value="InterPro"/>
</dbReference>
<evidence type="ECO:0000256" key="1">
    <source>
        <dbReference type="SAM" id="Coils"/>
    </source>
</evidence>
<reference evidence="3" key="2">
    <citation type="journal article" date="2023" name="IMA Fungus">
        <title>Comparative genomic study of the Penicillium genus elucidates a diverse pangenome and 15 lateral gene transfer events.</title>
        <authorList>
            <person name="Petersen C."/>
            <person name="Sorensen T."/>
            <person name="Nielsen M.R."/>
            <person name="Sondergaard T.E."/>
            <person name="Sorensen J.L."/>
            <person name="Fitzpatrick D.A."/>
            <person name="Frisvad J.C."/>
            <person name="Nielsen K.L."/>
        </authorList>
    </citation>
    <scope>NUCLEOTIDE SEQUENCE</scope>
    <source>
        <strain evidence="3">IBT 22155</strain>
    </source>
</reference>
<dbReference type="AlphaFoldDB" id="A0A9W9GZX0"/>
<dbReference type="RefSeq" id="XP_056522024.1">
    <property type="nucleotide sequence ID" value="XM_056665074.1"/>
</dbReference>
<feature type="compositionally biased region" description="Polar residues" evidence="2">
    <location>
        <begin position="453"/>
        <end position="464"/>
    </location>
</feature>
<dbReference type="GO" id="GO:0000444">
    <property type="term" value="C:MIS12/MIND type complex"/>
    <property type="evidence" value="ECO:0007669"/>
    <property type="project" value="InterPro"/>
</dbReference>
<dbReference type="PANTHER" id="PTHR14778:SF2">
    <property type="entry name" value="KINETOCHORE-ASSOCIATED PROTEIN DSN1 HOMOLOG"/>
    <property type="match status" value="1"/>
</dbReference>
<keyword evidence="1" id="KW-0175">Coiled coil</keyword>
<dbReference type="PANTHER" id="PTHR14778">
    <property type="entry name" value="KINETOCHORE-ASSOCIATED PROTEIN DSN1 HOMOLOG"/>
    <property type="match status" value="1"/>
</dbReference>
<comment type="caution">
    <text evidence="3">The sequence shown here is derived from an EMBL/GenBank/DDBJ whole genome shotgun (WGS) entry which is preliminary data.</text>
</comment>